<organism evidence="1 2">
    <name type="scientific">Capnocytophaga canimorsus</name>
    <dbReference type="NCBI Taxonomy" id="28188"/>
    <lineage>
        <taxon>Bacteria</taxon>
        <taxon>Pseudomonadati</taxon>
        <taxon>Bacteroidota</taxon>
        <taxon>Flavobacteriia</taxon>
        <taxon>Flavobacteriales</taxon>
        <taxon>Flavobacteriaceae</taxon>
        <taxon>Capnocytophaga</taxon>
    </lineage>
</organism>
<protein>
    <recommendedName>
        <fullName evidence="3">Serine protease</fullName>
    </recommendedName>
</protein>
<dbReference type="PANTHER" id="PTHR43019:SF23">
    <property type="entry name" value="PROTEASE DO-LIKE 5, CHLOROPLASTIC"/>
    <property type="match status" value="1"/>
</dbReference>
<dbReference type="AlphaFoldDB" id="A0A250G5A2"/>
<accession>A0A250G5A2</accession>
<dbReference type="PROSITE" id="PS51257">
    <property type="entry name" value="PROKAR_LIPOPROTEIN"/>
    <property type="match status" value="1"/>
</dbReference>
<reference evidence="2" key="1">
    <citation type="submission" date="2017-06" db="EMBL/GenBank/DDBJ databases">
        <title>Capnocytophaga spp. assemblies.</title>
        <authorList>
            <person name="Gulvik C.A."/>
        </authorList>
    </citation>
    <scope>NUCLEOTIDE SEQUENCE [LARGE SCALE GENOMIC DNA]</scope>
    <source>
        <strain evidence="2">H5594</strain>
    </source>
</reference>
<proteinExistence type="predicted"/>
<dbReference type="RefSeq" id="WP_095917727.1">
    <property type="nucleotide sequence ID" value="NZ_CP022388.1"/>
</dbReference>
<dbReference type="InterPro" id="IPR043504">
    <property type="entry name" value="Peptidase_S1_PA_chymotrypsin"/>
</dbReference>
<dbReference type="Pfam" id="PF13365">
    <property type="entry name" value="Trypsin_2"/>
    <property type="match status" value="1"/>
</dbReference>
<evidence type="ECO:0008006" key="3">
    <source>
        <dbReference type="Google" id="ProtNLM"/>
    </source>
</evidence>
<evidence type="ECO:0000313" key="2">
    <source>
        <dbReference type="Proteomes" id="UP000243136"/>
    </source>
</evidence>
<name>A0A250G5A2_9FLAO</name>
<gene>
    <name evidence="1" type="ORF">CGC56_10120</name>
</gene>
<dbReference type="EMBL" id="CP022388">
    <property type="protein sequence ID" value="ATA92483.1"/>
    <property type="molecule type" value="Genomic_DNA"/>
</dbReference>
<dbReference type="InterPro" id="IPR009003">
    <property type="entry name" value="Peptidase_S1_PA"/>
</dbReference>
<dbReference type="Proteomes" id="UP000243136">
    <property type="component" value="Chromosome"/>
</dbReference>
<dbReference type="PANTHER" id="PTHR43019">
    <property type="entry name" value="SERINE ENDOPROTEASE DEGS"/>
    <property type="match status" value="1"/>
</dbReference>
<dbReference type="Gene3D" id="2.40.10.10">
    <property type="entry name" value="Trypsin-like serine proteases"/>
    <property type="match status" value="2"/>
</dbReference>
<sequence length="359" mass="41346">MSNKIIACMLLVLTISCRKVVEPEAPEKIFEKFKSSVVLIASQYYYEIHYSGNIIYYSPDSKSKLFYLKDNVLDHLSFSTGTGFIISDQGEIITNNHVVNHIDDNYRKEIEIFFQKAKTNIVSDVKKYNDTINELKSIYDQYSDYMDVDQLNILKKKYKLVASKKEFLVDLYNKVEDIDFSEFRPKLVIHKLGIAYNDTHVTEFDDLQECVVVKTSDKEEVDLALIQTKSKSFSVKPDFIFNFKDNNPNIIENPDLYKERDIKNPVKINDDVFMIGFNRGFSLARTRQGIKSQFTTGKISQESDGERILYTIPTLEGSSGSPIVDKWGNLVGVNFAKLTDSQNFSFAVPVNEVKKFYEN</sequence>
<dbReference type="SUPFAM" id="SSF50494">
    <property type="entry name" value="Trypsin-like serine proteases"/>
    <property type="match status" value="1"/>
</dbReference>
<evidence type="ECO:0000313" key="1">
    <source>
        <dbReference type="EMBL" id="ATA92483.1"/>
    </source>
</evidence>